<evidence type="ECO:0000313" key="2">
    <source>
        <dbReference type="Proteomes" id="UP000789702"/>
    </source>
</evidence>
<reference evidence="1" key="1">
    <citation type="submission" date="2021-06" db="EMBL/GenBank/DDBJ databases">
        <authorList>
            <person name="Kallberg Y."/>
            <person name="Tangrot J."/>
            <person name="Rosling A."/>
        </authorList>
    </citation>
    <scope>NUCLEOTIDE SEQUENCE</scope>
    <source>
        <strain evidence="1">IL203A</strain>
    </source>
</reference>
<name>A0ACA9K658_9GLOM</name>
<keyword evidence="2" id="KW-1185">Reference proteome</keyword>
<accession>A0ACA9K658</accession>
<proteinExistence type="predicted"/>
<comment type="caution">
    <text evidence="1">The sequence shown here is derived from an EMBL/GenBank/DDBJ whole genome shotgun (WGS) entry which is preliminary data.</text>
</comment>
<gene>
    <name evidence="1" type="ORF">DHETER_LOCUS1020</name>
</gene>
<protein>
    <submittedName>
        <fullName evidence="1">7986_t:CDS:1</fullName>
    </submittedName>
</protein>
<organism evidence="1 2">
    <name type="scientific">Dentiscutata heterogama</name>
    <dbReference type="NCBI Taxonomy" id="1316150"/>
    <lineage>
        <taxon>Eukaryota</taxon>
        <taxon>Fungi</taxon>
        <taxon>Fungi incertae sedis</taxon>
        <taxon>Mucoromycota</taxon>
        <taxon>Glomeromycotina</taxon>
        <taxon>Glomeromycetes</taxon>
        <taxon>Diversisporales</taxon>
        <taxon>Gigasporaceae</taxon>
        <taxon>Dentiscutata</taxon>
    </lineage>
</organism>
<evidence type="ECO:0000313" key="1">
    <source>
        <dbReference type="EMBL" id="CAG8454828.1"/>
    </source>
</evidence>
<dbReference type="Proteomes" id="UP000789702">
    <property type="component" value="Unassembled WGS sequence"/>
</dbReference>
<dbReference type="EMBL" id="CAJVPU010000568">
    <property type="protein sequence ID" value="CAG8454828.1"/>
    <property type="molecule type" value="Genomic_DNA"/>
</dbReference>
<sequence>MFNYVVDYFNELRNYFKYNGNFDDGEDYFEEDYFEEDYFEKDYFEEDYFEEDYFEEDYFEEDYFEEVEAVDKKKRAIDDKNLFILNYYES</sequence>